<comment type="caution">
    <text evidence="4">The sequence shown here is derived from an EMBL/GenBank/DDBJ whole genome shotgun (WGS) entry which is preliminary data.</text>
</comment>
<evidence type="ECO:0000259" key="3">
    <source>
        <dbReference type="Pfam" id="PF23635"/>
    </source>
</evidence>
<evidence type="ECO:0000259" key="2">
    <source>
        <dbReference type="Pfam" id="PF12937"/>
    </source>
</evidence>
<dbReference type="InterPro" id="IPR056594">
    <property type="entry name" value="AT5G49610-like_b-prop"/>
</dbReference>
<sequence>MVRSDVDPSEPTIPFQQKKSEPTIQELPSGLGYVAARTQRKPFNPPPPMTGGDSSPTLAPPPKGGKEPSTTTTTTLSLRAGLPPAAVTDSGHGRRKQRRRKARRASPIHKLGDDLLLEVFHRLPSLATLVRAAFTCRAWRRAVASSPDFRRRFRAIHPAPLLGLFFDAPGPARDSNAPAFPIFVPSRRRDRDLTAAVRVGDFLLTCIEDLPDEAPSWEMVDCCHGCVLLMNWELSSLVVFNPLARQSEDVFDVGSDDMFDDHRGHQYGNAIPRLLISAEDPTVFRVVLLVYDKCRVRAVVFSSDSWEWSVYPWADVPASSGDDAWIQDAGGMQANGHLYWVYKDQRYLISLDTATMEFCVTVLPHYLRYRGFDVGETKDGATCIVFSDNLNVGVLMPTRDNDGVERWVLDKVVPIDRELERALRVGLDDGSVVDHLVDVPSALSVFAVRDGYVYLATLADNPQSPCWLLSLCLETMSLERLFKNMFEDAAHPYIMVWPPSLVGNYGRFAVEDAPSP</sequence>
<dbReference type="InterPro" id="IPR001810">
    <property type="entry name" value="F-box_dom"/>
</dbReference>
<feature type="region of interest" description="Disordered" evidence="1">
    <location>
        <begin position="1"/>
        <end position="106"/>
    </location>
</feature>
<dbReference type="Proteomes" id="UP000604825">
    <property type="component" value="Unassembled WGS sequence"/>
</dbReference>
<dbReference type="Pfam" id="PF23635">
    <property type="entry name" value="Beta-prop_AT5G49610-like"/>
    <property type="match status" value="1"/>
</dbReference>
<organism evidence="4 5">
    <name type="scientific">Miscanthus lutarioriparius</name>
    <dbReference type="NCBI Taxonomy" id="422564"/>
    <lineage>
        <taxon>Eukaryota</taxon>
        <taxon>Viridiplantae</taxon>
        <taxon>Streptophyta</taxon>
        <taxon>Embryophyta</taxon>
        <taxon>Tracheophyta</taxon>
        <taxon>Spermatophyta</taxon>
        <taxon>Magnoliopsida</taxon>
        <taxon>Liliopsida</taxon>
        <taxon>Poales</taxon>
        <taxon>Poaceae</taxon>
        <taxon>PACMAD clade</taxon>
        <taxon>Panicoideae</taxon>
        <taxon>Andropogonodae</taxon>
        <taxon>Andropogoneae</taxon>
        <taxon>Saccharinae</taxon>
        <taxon>Miscanthus</taxon>
    </lineage>
</organism>
<dbReference type="CDD" id="cd09917">
    <property type="entry name" value="F-box_SF"/>
    <property type="match status" value="1"/>
</dbReference>
<keyword evidence="5" id="KW-1185">Reference proteome</keyword>
<dbReference type="SUPFAM" id="SSF81383">
    <property type="entry name" value="F-box domain"/>
    <property type="match status" value="1"/>
</dbReference>
<feature type="domain" description="F-box protein AT5G49610-like beta-propeller" evidence="3">
    <location>
        <begin position="219"/>
        <end position="500"/>
    </location>
</feature>
<protein>
    <recommendedName>
        <fullName evidence="6">F-box domain-containing protein</fullName>
    </recommendedName>
</protein>
<feature type="compositionally biased region" description="Basic residues" evidence="1">
    <location>
        <begin position="93"/>
        <end position="106"/>
    </location>
</feature>
<name>A0A811NZN2_9POAL</name>
<dbReference type="Pfam" id="PF12937">
    <property type="entry name" value="F-box-like"/>
    <property type="match status" value="1"/>
</dbReference>
<dbReference type="PANTHER" id="PTHR33207">
    <property type="entry name" value="F-BOX DOMAIN CONTAINING PROTEIN-RELATED"/>
    <property type="match status" value="1"/>
</dbReference>
<gene>
    <name evidence="4" type="ORF">NCGR_LOCUS21143</name>
</gene>
<reference evidence="4" key="1">
    <citation type="submission" date="2020-10" db="EMBL/GenBank/DDBJ databases">
        <authorList>
            <person name="Han B."/>
            <person name="Lu T."/>
            <person name="Zhao Q."/>
            <person name="Huang X."/>
            <person name="Zhao Y."/>
        </authorList>
    </citation>
    <scope>NUCLEOTIDE SEQUENCE</scope>
</reference>
<proteinExistence type="predicted"/>
<dbReference type="Gene3D" id="1.20.1280.50">
    <property type="match status" value="1"/>
</dbReference>
<evidence type="ECO:0000313" key="5">
    <source>
        <dbReference type="Proteomes" id="UP000604825"/>
    </source>
</evidence>
<dbReference type="OrthoDB" id="682546at2759"/>
<feature type="domain" description="F-box" evidence="2">
    <location>
        <begin position="113"/>
        <end position="146"/>
    </location>
</feature>
<dbReference type="InterPro" id="IPR036047">
    <property type="entry name" value="F-box-like_dom_sf"/>
</dbReference>
<evidence type="ECO:0000256" key="1">
    <source>
        <dbReference type="SAM" id="MobiDB-lite"/>
    </source>
</evidence>
<evidence type="ECO:0000313" key="4">
    <source>
        <dbReference type="EMBL" id="CAD6231024.1"/>
    </source>
</evidence>
<evidence type="ECO:0008006" key="6">
    <source>
        <dbReference type="Google" id="ProtNLM"/>
    </source>
</evidence>
<dbReference type="AlphaFoldDB" id="A0A811NZN2"/>
<accession>A0A811NZN2</accession>
<dbReference type="EMBL" id="CAJGYO010000005">
    <property type="protein sequence ID" value="CAD6231024.1"/>
    <property type="molecule type" value="Genomic_DNA"/>
</dbReference>